<dbReference type="EMBL" id="CP020880">
    <property type="protein sequence ID" value="ART76042.1"/>
    <property type="molecule type" value="Genomic_DNA"/>
</dbReference>
<dbReference type="InterPro" id="IPR007612">
    <property type="entry name" value="LOR"/>
</dbReference>
<protein>
    <submittedName>
        <fullName evidence="2">Uncharacterized protein</fullName>
    </submittedName>
</protein>
<reference evidence="2 4" key="2">
    <citation type="submission" date="2019-08" db="EMBL/GenBank/DDBJ databases">
        <title>Bacillus genomes from the desert of Cuatro Cienegas, Coahuila.</title>
        <authorList>
            <person name="Olmedo-Alvarez G."/>
        </authorList>
    </citation>
    <scope>NUCLEOTIDE SEQUENCE [LARGE SCALE GENOMIC DNA]</scope>
    <source>
        <strain evidence="2 4">CH88_3T</strain>
    </source>
</reference>
<evidence type="ECO:0000313" key="4">
    <source>
        <dbReference type="Proteomes" id="UP000323393"/>
    </source>
</evidence>
<dbReference type="AlphaFoldDB" id="A0A1Y0CLK2"/>
<evidence type="ECO:0000313" key="3">
    <source>
        <dbReference type="Proteomes" id="UP000195573"/>
    </source>
</evidence>
<evidence type="ECO:0000313" key="2">
    <source>
        <dbReference type="EMBL" id="TYS61308.1"/>
    </source>
</evidence>
<gene>
    <name evidence="1" type="ORF">B4U37_08350</name>
    <name evidence="2" type="ORF">FZC74_03260</name>
</gene>
<keyword evidence="3" id="KW-1185">Reference proteome</keyword>
<reference evidence="1 3" key="1">
    <citation type="submission" date="2017-04" db="EMBL/GenBank/DDBJ databases">
        <title>Complete Genome Sequence of the Bacillus horikoshii 20a strain from Cuatro Cienegas, Coahuila, Mexico.</title>
        <authorList>
            <person name="Zarza E."/>
            <person name="Alcaraz L.D."/>
            <person name="Aguilar-Salinas B."/>
            <person name="Islas A."/>
            <person name="Olmedo-Alvarez G."/>
        </authorList>
    </citation>
    <scope>NUCLEOTIDE SEQUENCE [LARGE SCALE GENOMIC DNA]</scope>
    <source>
        <strain evidence="1 3">20a</strain>
    </source>
</reference>
<dbReference type="Proteomes" id="UP000323393">
    <property type="component" value="Unassembled WGS sequence"/>
</dbReference>
<organism evidence="2 4">
    <name type="scientific">Sutcliffiella horikoshii</name>
    <dbReference type="NCBI Taxonomy" id="79883"/>
    <lineage>
        <taxon>Bacteria</taxon>
        <taxon>Bacillati</taxon>
        <taxon>Bacillota</taxon>
        <taxon>Bacilli</taxon>
        <taxon>Bacillales</taxon>
        <taxon>Bacillaceae</taxon>
        <taxon>Sutcliffiella</taxon>
    </lineage>
</organism>
<dbReference type="GeneID" id="96738432"/>
<dbReference type="KEGG" id="bhk:B4U37_08350"/>
<dbReference type="RefSeq" id="WP_088017854.1">
    <property type="nucleotide sequence ID" value="NZ_CP020880.1"/>
</dbReference>
<name>A0A1Y0CLK2_9BACI</name>
<evidence type="ECO:0000313" key="1">
    <source>
        <dbReference type="EMBL" id="ART76042.1"/>
    </source>
</evidence>
<dbReference type="EMBL" id="VTEU01000001">
    <property type="protein sequence ID" value="TYS61308.1"/>
    <property type="molecule type" value="Genomic_DNA"/>
</dbReference>
<proteinExistence type="predicted"/>
<sequence>MEKTVYFSDNFFSSGETEIFNEDQKIIGKLDLRSAFSAAVDIKAPDGKIILSGSFGFFSNKWYIKDHEEKELGELRERFAFFKSIYEYKAHGRGIYRLECPAFSREYTLFDENDELAAEFKRTDSFFEAAAFELSDYTTALETEELVAVVMGMNAIQKRRSSQNSAAPPAT</sequence>
<dbReference type="Proteomes" id="UP000195573">
    <property type="component" value="Chromosome"/>
</dbReference>
<dbReference type="Pfam" id="PF04525">
    <property type="entry name" value="LOR"/>
    <property type="match status" value="1"/>
</dbReference>
<accession>A0A1Y0CLK2</accession>